<keyword evidence="4" id="KW-1185">Reference proteome</keyword>
<dbReference type="PANTHER" id="PTHR43364">
    <property type="entry name" value="NADH-SPECIFIC METHYLGLYOXAL REDUCTASE-RELATED"/>
    <property type="match status" value="1"/>
</dbReference>
<dbReference type="Pfam" id="PF00248">
    <property type="entry name" value="Aldo_ket_red"/>
    <property type="match status" value="1"/>
</dbReference>
<reference evidence="3 4" key="1">
    <citation type="submission" date="2020-10" db="EMBL/GenBank/DDBJ databases">
        <title>Sequencing the genomes of 1000 actinobacteria strains.</title>
        <authorList>
            <person name="Klenk H.-P."/>
        </authorList>
    </citation>
    <scope>NUCLEOTIDE SEQUENCE [LARGE SCALE GENOMIC DNA]</scope>
    <source>
        <strain evidence="3 4">DSM 46661</strain>
    </source>
</reference>
<name>A0ABR9L9Y1_9PSEU</name>
<dbReference type="RefSeq" id="WP_318780645.1">
    <property type="nucleotide sequence ID" value="NZ_JADBEJ010000005.1"/>
</dbReference>
<dbReference type="InterPro" id="IPR050523">
    <property type="entry name" value="AKR_Detox_Biosynth"/>
</dbReference>
<evidence type="ECO:0000259" key="2">
    <source>
        <dbReference type="Pfam" id="PF00248"/>
    </source>
</evidence>
<dbReference type="InterPro" id="IPR036812">
    <property type="entry name" value="NAD(P)_OxRdtase_dom_sf"/>
</dbReference>
<accession>A0ABR9L9Y1</accession>
<dbReference type="Proteomes" id="UP000656548">
    <property type="component" value="Unassembled WGS sequence"/>
</dbReference>
<evidence type="ECO:0000256" key="1">
    <source>
        <dbReference type="ARBA" id="ARBA00023002"/>
    </source>
</evidence>
<dbReference type="InterPro" id="IPR023210">
    <property type="entry name" value="NADP_OxRdtase_dom"/>
</dbReference>
<proteinExistence type="predicted"/>
<evidence type="ECO:0000313" key="3">
    <source>
        <dbReference type="EMBL" id="MBE1577503.1"/>
    </source>
</evidence>
<keyword evidence="1" id="KW-0560">Oxidoreductase</keyword>
<evidence type="ECO:0000313" key="4">
    <source>
        <dbReference type="Proteomes" id="UP000656548"/>
    </source>
</evidence>
<dbReference type="EMBL" id="JADBEJ010000005">
    <property type="protein sequence ID" value="MBE1577503.1"/>
    <property type="molecule type" value="Genomic_DNA"/>
</dbReference>
<sequence length="181" mass="19703">MTVDDVRRPGARGNEYAARAQSFTEANALTPAANLQLPYSLVERTIEAEHVPMGRHLGLGITAWSQLAGGFLTGKYRQTGETPSGVGRLTWTYRDWALLKPLEKVATELGVTMAQVAINWVTTQPGVAASSADRQGKSMAALDFELPPDLRALLDEASAVPPESVYRMFTPEYQNWVISPG</sequence>
<organism evidence="3 4">
    <name type="scientific">Amycolatopsis roodepoortensis</name>
    <dbReference type="NCBI Taxonomy" id="700274"/>
    <lineage>
        <taxon>Bacteria</taxon>
        <taxon>Bacillati</taxon>
        <taxon>Actinomycetota</taxon>
        <taxon>Actinomycetes</taxon>
        <taxon>Pseudonocardiales</taxon>
        <taxon>Pseudonocardiaceae</taxon>
        <taxon>Amycolatopsis</taxon>
    </lineage>
</organism>
<dbReference type="Gene3D" id="3.20.20.100">
    <property type="entry name" value="NADP-dependent oxidoreductase domain"/>
    <property type="match status" value="1"/>
</dbReference>
<protein>
    <submittedName>
        <fullName evidence="3">Aryl-alcohol dehydrogenase-like predicted oxidoreductase</fullName>
    </submittedName>
</protein>
<comment type="caution">
    <text evidence="3">The sequence shown here is derived from an EMBL/GenBank/DDBJ whole genome shotgun (WGS) entry which is preliminary data.</text>
</comment>
<dbReference type="PANTHER" id="PTHR43364:SF4">
    <property type="entry name" value="NAD(P)-LINKED OXIDOREDUCTASE SUPERFAMILY PROTEIN"/>
    <property type="match status" value="1"/>
</dbReference>
<gene>
    <name evidence="3" type="ORF">H4W30_004563</name>
</gene>
<feature type="domain" description="NADP-dependent oxidoreductase" evidence="2">
    <location>
        <begin position="14"/>
        <end position="157"/>
    </location>
</feature>
<dbReference type="SUPFAM" id="SSF51430">
    <property type="entry name" value="NAD(P)-linked oxidoreductase"/>
    <property type="match status" value="1"/>
</dbReference>